<organism evidence="3 4">
    <name type="scientific">Candidatus Chisholmbacteria bacterium RIFCSPHIGHO2_01_FULL_52_32</name>
    <dbReference type="NCBI Taxonomy" id="1797591"/>
    <lineage>
        <taxon>Bacteria</taxon>
        <taxon>Candidatus Chisholmiibacteriota</taxon>
    </lineage>
</organism>
<gene>
    <name evidence="3" type="ORF">A2786_03470</name>
</gene>
<evidence type="ECO:0000256" key="1">
    <source>
        <dbReference type="ARBA" id="ARBA00007637"/>
    </source>
</evidence>
<proteinExistence type="inferred from homology"/>
<dbReference type="EMBL" id="MHCJ01000003">
    <property type="protein sequence ID" value="OGY18531.1"/>
    <property type="molecule type" value="Genomic_DNA"/>
</dbReference>
<evidence type="ECO:0000313" key="3">
    <source>
        <dbReference type="EMBL" id="OGY18531.1"/>
    </source>
</evidence>
<evidence type="ECO:0000259" key="2">
    <source>
        <dbReference type="Pfam" id="PF01370"/>
    </source>
</evidence>
<dbReference type="SUPFAM" id="SSF51735">
    <property type="entry name" value="NAD(P)-binding Rossmann-fold domains"/>
    <property type="match status" value="1"/>
</dbReference>
<dbReference type="PANTHER" id="PTHR43000">
    <property type="entry name" value="DTDP-D-GLUCOSE 4,6-DEHYDRATASE-RELATED"/>
    <property type="match status" value="1"/>
</dbReference>
<name>A0A1G1VSZ6_9BACT</name>
<dbReference type="InterPro" id="IPR001509">
    <property type="entry name" value="Epimerase_deHydtase"/>
</dbReference>
<dbReference type="Gene3D" id="3.90.25.10">
    <property type="entry name" value="UDP-galactose 4-epimerase, domain 1"/>
    <property type="match status" value="1"/>
</dbReference>
<reference evidence="3 4" key="1">
    <citation type="journal article" date="2016" name="Nat. Commun.">
        <title>Thousands of microbial genomes shed light on interconnected biogeochemical processes in an aquifer system.</title>
        <authorList>
            <person name="Anantharaman K."/>
            <person name="Brown C.T."/>
            <person name="Hug L.A."/>
            <person name="Sharon I."/>
            <person name="Castelle C.J."/>
            <person name="Probst A.J."/>
            <person name="Thomas B.C."/>
            <person name="Singh A."/>
            <person name="Wilkins M.J."/>
            <person name="Karaoz U."/>
            <person name="Brodie E.L."/>
            <person name="Williams K.H."/>
            <person name="Hubbard S.S."/>
            <person name="Banfield J.F."/>
        </authorList>
    </citation>
    <scope>NUCLEOTIDE SEQUENCE [LARGE SCALE GENOMIC DNA]</scope>
</reference>
<protein>
    <submittedName>
        <fullName evidence="3">UDP-glucose 4-epimerase</fullName>
    </submittedName>
</protein>
<dbReference type="AlphaFoldDB" id="A0A1G1VSZ6"/>
<comment type="caution">
    <text evidence="3">The sequence shown here is derived from an EMBL/GenBank/DDBJ whole genome shotgun (WGS) entry which is preliminary data.</text>
</comment>
<comment type="similarity">
    <text evidence="1">Belongs to the NAD(P)-dependent epimerase/dehydratase family.</text>
</comment>
<sequence>MKILVTGGAGFIGSHIVDRYITDGHQVLVIDDLSTGSEANLNRKVKFLKLDIRSKDAFNLVVAEKPEIINHHAAQIDLRRSVEEPLWDAEINILGLLNLMEGARQVKSVKKVIFASTGGAIYGDASIIPTPENYPAWPISPYGVAKLTCEHYLHYYQEVHGIPFVSLRYGNVYGPRQNPKGEAGVIAIFSGRLLSGEQPVISGDGKQTRDFVFVEDVVEANAKALSQKAKGINNIGTGKETDVTTIFDELRKQLAPTVKPLYGPVKKGEQRRSSLDSKKALKEFGWQPRTELRNGLEKTAEFFKRGR</sequence>
<dbReference type="Pfam" id="PF01370">
    <property type="entry name" value="Epimerase"/>
    <property type="match status" value="1"/>
</dbReference>
<accession>A0A1G1VSZ6</accession>
<dbReference type="Proteomes" id="UP000179233">
    <property type="component" value="Unassembled WGS sequence"/>
</dbReference>
<evidence type="ECO:0000313" key="4">
    <source>
        <dbReference type="Proteomes" id="UP000179233"/>
    </source>
</evidence>
<dbReference type="InterPro" id="IPR036291">
    <property type="entry name" value="NAD(P)-bd_dom_sf"/>
</dbReference>
<feature type="domain" description="NAD-dependent epimerase/dehydratase" evidence="2">
    <location>
        <begin position="3"/>
        <end position="236"/>
    </location>
</feature>
<dbReference type="Gene3D" id="3.40.50.720">
    <property type="entry name" value="NAD(P)-binding Rossmann-like Domain"/>
    <property type="match status" value="1"/>
</dbReference>